<dbReference type="RefSeq" id="WP_126866293.1">
    <property type="nucleotide sequence ID" value="NZ_JAUSTX010000009.1"/>
</dbReference>
<reference evidence="3 4" key="1">
    <citation type="submission" date="2018-12" db="EMBL/GenBank/DDBJ databases">
        <title>Bacillus chawlae sp. nov., Bacillus glennii sp. nov., and Bacillus saganii sp. nov. Isolated from the Vehicle Assembly Building at Kennedy Space Center where the Viking Spacecraft were Assembled.</title>
        <authorList>
            <person name="Seuylemezian A."/>
            <person name="Vaishampayan P."/>
        </authorList>
    </citation>
    <scope>NUCLEOTIDE SEQUENCE [LARGE SCALE GENOMIC DNA]</scope>
    <source>
        <strain evidence="3 4">L5</strain>
    </source>
</reference>
<proteinExistence type="predicted"/>
<dbReference type="PANTHER" id="PTHR33171:SF17">
    <property type="entry name" value="LARA-LIKE N-TERMINAL DOMAIN-CONTAINING PROTEIN"/>
    <property type="match status" value="1"/>
</dbReference>
<dbReference type="InterPro" id="IPR047926">
    <property type="entry name" value="Ni_dep_LarA"/>
</dbReference>
<dbReference type="AlphaFoldDB" id="A0A3S0VFP8"/>
<feature type="domain" description="LarA-like N-terminal" evidence="1">
    <location>
        <begin position="7"/>
        <end position="207"/>
    </location>
</feature>
<gene>
    <name evidence="3" type="primary">larA</name>
    <name evidence="3" type="ORF">ELQ35_16910</name>
</gene>
<dbReference type="Proteomes" id="UP000267430">
    <property type="component" value="Unassembled WGS sequence"/>
</dbReference>
<name>A0A3S0VFP8_9BACI</name>
<evidence type="ECO:0000259" key="1">
    <source>
        <dbReference type="Pfam" id="PF09861"/>
    </source>
</evidence>
<dbReference type="InterPro" id="IPR043166">
    <property type="entry name" value="LarA-like_C"/>
</dbReference>
<comment type="caution">
    <text evidence="3">The sequence shown here is derived from an EMBL/GenBank/DDBJ whole genome shotgun (WGS) entry which is preliminary data.</text>
</comment>
<dbReference type="Pfam" id="PF21113">
    <property type="entry name" value="LarA_C"/>
    <property type="match status" value="1"/>
</dbReference>
<dbReference type="PANTHER" id="PTHR33171">
    <property type="entry name" value="LAR_N DOMAIN-CONTAINING PROTEIN"/>
    <property type="match status" value="1"/>
</dbReference>
<protein>
    <submittedName>
        <fullName evidence="3">Nickel-dependent lactate racemase</fullName>
    </submittedName>
</protein>
<dbReference type="Pfam" id="PF09861">
    <property type="entry name" value="Lar_N"/>
    <property type="match status" value="1"/>
</dbReference>
<dbReference type="InterPro" id="IPR018657">
    <property type="entry name" value="LarA-like_N"/>
</dbReference>
<dbReference type="InterPro" id="IPR048520">
    <property type="entry name" value="LarA_C"/>
</dbReference>
<dbReference type="OrthoDB" id="9770545at2"/>
<feature type="domain" description="Lactate racemase C-terminal" evidence="2">
    <location>
        <begin position="272"/>
        <end position="411"/>
    </location>
</feature>
<evidence type="ECO:0000259" key="2">
    <source>
        <dbReference type="Pfam" id="PF21113"/>
    </source>
</evidence>
<dbReference type="GO" id="GO:0050043">
    <property type="term" value="F:lactate racemase activity"/>
    <property type="evidence" value="ECO:0007669"/>
    <property type="project" value="InterPro"/>
</dbReference>
<evidence type="ECO:0000313" key="3">
    <source>
        <dbReference type="EMBL" id="RUQ27042.1"/>
    </source>
</evidence>
<evidence type="ECO:0000313" key="4">
    <source>
        <dbReference type="Proteomes" id="UP000267430"/>
    </source>
</evidence>
<organism evidence="3 4">
    <name type="scientific">Peribacillus cavernae</name>
    <dbReference type="NCBI Taxonomy" id="1674310"/>
    <lineage>
        <taxon>Bacteria</taxon>
        <taxon>Bacillati</taxon>
        <taxon>Bacillota</taxon>
        <taxon>Bacilli</taxon>
        <taxon>Bacillales</taxon>
        <taxon>Bacillaceae</taxon>
        <taxon>Peribacillus</taxon>
    </lineage>
</organism>
<sequence>METALLYGKTDLTINVPGNSFLVEPQNLAGLADDAEAITQALRNPIASPPLKEMVKASDTVAIVISDITRPTPNDKLVPLLIKELDHVPLKNFVIINGTGTHRDQTREEFVQMLGEWVVDNVRIINNSCHDKDTLVNVGKSRFGCDVYLNKDYVEADFKIVTGFIEPHFFAGFSGGPKGMMPGIAGIETIMTFHNARMIGDARSTWGNMVDNPVQEMTREINRMCKADFMLNVTLNREKEITNVFAGELFEAHEKGCEFVKEHAMIRCDGRFDVVITSNSGYPLDQNLYQAVKGMSAAQKIVKQGGTIIVASECIDGLPNHGNYSGILQMAKTPEDLLEMINDPSFKMFDQWQVQKQAVIQVWADVFVYSTLSDTQVQRAMLKPTHDIEATLEELKQTYGEKMSVAVLPLGPLTIPYVEE</sequence>
<dbReference type="InterPro" id="IPR048068">
    <property type="entry name" value="LarA-like"/>
</dbReference>
<dbReference type="Gene3D" id="3.40.50.11440">
    <property type="match status" value="1"/>
</dbReference>
<dbReference type="Gene3D" id="3.90.226.30">
    <property type="match status" value="1"/>
</dbReference>
<accession>A0A3S0VFP8</accession>
<keyword evidence="4" id="KW-1185">Reference proteome</keyword>
<dbReference type="NCBIfam" id="NF033504">
    <property type="entry name" value="Ni_dep_LarA"/>
    <property type="match status" value="1"/>
</dbReference>
<dbReference type="EMBL" id="RYZZ01000030">
    <property type="protein sequence ID" value="RUQ27042.1"/>
    <property type="molecule type" value="Genomic_DNA"/>
</dbReference>